<sequence>MDKSIPSLLLILGVKCLLNWTVVLSLWRHMGRSFLGTFCVSLSLADTLLGLALSAIYGLKDFRLLGLRFTQHHICLLIQIACFTYSLLHWPLFILAGLDHYWTQRLCPHLLHWSRRLAYALGVCVVWTLALLYVFLASDSHPDLEEDFHLLLHSCLMSGSPQTTQVSTVLLLALGCTFLYCYPELRTAASAGRGGARPVPSVFRTGRPLSRHVLWLTAKRFLSMWAPFIVFQSAVLLLRVEIPAYLDMNVPWLCFLNSFLIGAVSWNRFRNFNLGKSPVSVDGFCDWDFGSISAEVNGEMA</sequence>
<keyword evidence="3" id="KW-1185">Reference proteome</keyword>
<gene>
    <name evidence="2" type="ORF">ANANG_G00124740</name>
</gene>
<feature type="transmembrane region" description="Helical" evidence="1">
    <location>
        <begin position="76"/>
        <end position="96"/>
    </location>
</feature>
<dbReference type="Proteomes" id="UP001044222">
    <property type="component" value="Chromosome 6"/>
</dbReference>
<feature type="transmembrane region" description="Helical" evidence="1">
    <location>
        <begin position="117"/>
        <end position="136"/>
    </location>
</feature>
<dbReference type="PANTHER" id="PTHR15573">
    <property type="entry name" value="G-PROTEIN COUPLED RECEPTOR 160-RELATED"/>
    <property type="match status" value="1"/>
</dbReference>
<feature type="transmembrane region" description="Helical" evidence="1">
    <location>
        <begin position="34"/>
        <end position="56"/>
    </location>
</feature>
<feature type="transmembrane region" description="Helical" evidence="1">
    <location>
        <begin position="250"/>
        <end position="269"/>
    </location>
</feature>
<dbReference type="AlphaFoldDB" id="A0A9D3RXX5"/>
<evidence type="ECO:0000256" key="1">
    <source>
        <dbReference type="SAM" id="Phobius"/>
    </source>
</evidence>
<organism evidence="2 3">
    <name type="scientific">Anguilla anguilla</name>
    <name type="common">European freshwater eel</name>
    <name type="synonym">Muraena anguilla</name>
    <dbReference type="NCBI Taxonomy" id="7936"/>
    <lineage>
        <taxon>Eukaryota</taxon>
        <taxon>Metazoa</taxon>
        <taxon>Chordata</taxon>
        <taxon>Craniata</taxon>
        <taxon>Vertebrata</taxon>
        <taxon>Euteleostomi</taxon>
        <taxon>Actinopterygii</taxon>
        <taxon>Neopterygii</taxon>
        <taxon>Teleostei</taxon>
        <taxon>Anguilliformes</taxon>
        <taxon>Anguillidae</taxon>
        <taxon>Anguilla</taxon>
    </lineage>
</organism>
<evidence type="ECO:0000313" key="3">
    <source>
        <dbReference type="Proteomes" id="UP001044222"/>
    </source>
</evidence>
<keyword evidence="1" id="KW-0472">Membrane</keyword>
<dbReference type="EMBL" id="JAFIRN010000006">
    <property type="protein sequence ID" value="KAG5847318.1"/>
    <property type="molecule type" value="Genomic_DNA"/>
</dbReference>
<proteinExistence type="predicted"/>
<evidence type="ECO:0000313" key="2">
    <source>
        <dbReference type="EMBL" id="KAG5847318.1"/>
    </source>
</evidence>
<dbReference type="InterPro" id="IPR042353">
    <property type="entry name" value="GPR160"/>
</dbReference>
<accession>A0A9D3RXX5</accession>
<protein>
    <submittedName>
        <fullName evidence="2">Uncharacterized protein</fullName>
    </submittedName>
</protein>
<dbReference type="PANTHER" id="PTHR15573:SF0">
    <property type="entry name" value="G-PROTEIN COUPLED RECEPTOR 160-RELATED"/>
    <property type="match status" value="1"/>
</dbReference>
<feature type="transmembrane region" description="Helical" evidence="1">
    <location>
        <begin position="221"/>
        <end position="238"/>
    </location>
</feature>
<feature type="transmembrane region" description="Helical" evidence="1">
    <location>
        <begin position="6"/>
        <end position="27"/>
    </location>
</feature>
<dbReference type="OrthoDB" id="9947933at2759"/>
<dbReference type="OMA" id="SYQCPFY"/>
<reference evidence="2" key="1">
    <citation type="submission" date="2021-01" db="EMBL/GenBank/DDBJ databases">
        <title>A chromosome-scale assembly of European eel, Anguilla anguilla.</title>
        <authorList>
            <person name="Henkel C."/>
            <person name="Jong-Raadsen S.A."/>
            <person name="Dufour S."/>
            <person name="Weltzien F.-A."/>
            <person name="Palstra A.P."/>
            <person name="Pelster B."/>
            <person name="Spaink H.P."/>
            <person name="Van Den Thillart G.E."/>
            <person name="Jansen H."/>
            <person name="Zahm M."/>
            <person name="Klopp C."/>
            <person name="Cedric C."/>
            <person name="Louis A."/>
            <person name="Berthelot C."/>
            <person name="Parey E."/>
            <person name="Roest Crollius H."/>
            <person name="Montfort J."/>
            <person name="Robinson-Rechavi M."/>
            <person name="Bucao C."/>
            <person name="Bouchez O."/>
            <person name="Gislard M."/>
            <person name="Lluch J."/>
            <person name="Milhes M."/>
            <person name="Lampietro C."/>
            <person name="Lopez Roques C."/>
            <person name="Donnadieu C."/>
            <person name="Braasch I."/>
            <person name="Desvignes T."/>
            <person name="Postlethwait J."/>
            <person name="Bobe J."/>
            <person name="Guiguen Y."/>
            <person name="Dirks R."/>
        </authorList>
    </citation>
    <scope>NUCLEOTIDE SEQUENCE</scope>
    <source>
        <strain evidence="2">Tag_6206</strain>
        <tissue evidence="2">Liver</tissue>
    </source>
</reference>
<keyword evidence="1" id="KW-0812">Transmembrane</keyword>
<dbReference type="GO" id="GO:0005886">
    <property type="term" value="C:plasma membrane"/>
    <property type="evidence" value="ECO:0007669"/>
    <property type="project" value="TreeGrafter"/>
</dbReference>
<comment type="caution">
    <text evidence="2">The sequence shown here is derived from an EMBL/GenBank/DDBJ whole genome shotgun (WGS) entry which is preliminary data.</text>
</comment>
<keyword evidence="1" id="KW-1133">Transmembrane helix</keyword>
<feature type="transmembrane region" description="Helical" evidence="1">
    <location>
        <begin position="166"/>
        <end position="183"/>
    </location>
</feature>
<name>A0A9D3RXX5_ANGAN</name>
<dbReference type="GO" id="GO:0043235">
    <property type="term" value="C:receptor complex"/>
    <property type="evidence" value="ECO:0007669"/>
    <property type="project" value="TreeGrafter"/>
</dbReference>